<dbReference type="Pfam" id="PF02518">
    <property type="entry name" value="HATPase_c"/>
    <property type="match status" value="1"/>
</dbReference>
<accession>A0A0J9EBF3</accession>
<dbReference type="Gene3D" id="1.10.287.130">
    <property type="match status" value="1"/>
</dbReference>
<dbReference type="PROSITE" id="PS50109">
    <property type="entry name" value="HIS_KIN"/>
    <property type="match status" value="1"/>
</dbReference>
<sequence>MTNQRDHSVSLVNLRQSERVLSAAFFARTALVITLATVGWQVLQLHILPLWVLAYYSAVTVEKVLLAHGGRLGATVQFYLILVASFAIACIFAWLPLYLWQMDGTIWKFAAMVLMVCGTLNIILLRARVWETAVAYLLPVALVFFVMAADFWVSPWGGPAFWAAMCLAVGVATYFGIAVWESFRSTKELNEARAQLLQSQKVEALGTLTGGISHDFNNLLSVIQGNLELLQTYPDVEDKDEFLREALLATARGAQLTRKLLAYVRKSELTPDALEPGQVFAEVEALAQRVIPTSIALETQVLTDGTRLLADQAMLQTALLNLIVNARDAMPEGGLLVLRAESWSGPVPGIERPSAREFVRLQVSDTGTGIPAEKLSRVLDPFFTTKPPGEGSGLGLAMVQGFVRQSGGELVVESELGFGTTISLFLPQVEDKRPEVSPHAEPGTLDATERAFG</sequence>
<name>A0A0J9EBF3_9RHOB</name>
<dbReference type="AlphaFoldDB" id="A0A0J9EBF3"/>
<dbReference type="EC" id="2.7.13.3" evidence="2"/>
<evidence type="ECO:0000256" key="3">
    <source>
        <dbReference type="ARBA" id="ARBA00022553"/>
    </source>
</evidence>
<evidence type="ECO:0000259" key="6">
    <source>
        <dbReference type="PROSITE" id="PS50109"/>
    </source>
</evidence>
<feature type="transmembrane region" description="Helical" evidence="5">
    <location>
        <begin position="48"/>
        <end position="66"/>
    </location>
</feature>
<evidence type="ECO:0000256" key="5">
    <source>
        <dbReference type="SAM" id="Phobius"/>
    </source>
</evidence>
<feature type="transmembrane region" description="Helical" evidence="5">
    <location>
        <begin position="20"/>
        <end position="42"/>
    </location>
</feature>
<dbReference type="InterPro" id="IPR003594">
    <property type="entry name" value="HATPase_dom"/>
</dbReference>
<evidence type="ECO:0000256" key="1">
    <source>
        <dbReference type="ARBA" id="ARBA00000085"/>
    </source>
</evidence>
<feature type="transmembrane region" description="Helical" evidence="5">
    <location>
        <begin position="134"/>
        <end position="154"/>
    </location>
</feature>
<feature type="region of interest" description="Disordered" evidence="4">
    <location>
        <begin position="433"/>
        <end position="453"/>
    </location>
</feature>
<reference evidence="7 8" key="1">
    <citation type="submission" date="2015-06" db="EMBL/GenBank/DDBJ databases">
        <title>Draft genome sequence of an Alphaproteobacteria species associated to the Mediterranean sponge Oscarella lobularis.</title>
        <authorList>
            <person name="Jourda C."/>
            <person name="Santini S."/>
            <person name="Claverie J.-M."/>
        </authorList>
    </citation>
    <scope>NUCLEOTIDE SEQUENCE [LARGE SCALE GENOMIC DNA]</scope>
    <source>
        <strain evidence="7">IGS</strain>
    </source>
</reference>
<dbReference type="PATRIC" id="fig|1675527.3.peg.156"/>
<gene>
    <name evidence="7" type="ORF">AIOL_000125</name>
</gene>
<feature type="transmembrane region" description="Helical" evidence="5">
    <location>
        <begin position="106"/>
        <end position="127"/>
    </location>
</feature>
<keyword evidence="8" id="KW-1185">Reference proteome</keyword>
<dbReference type="InterPro" id="IPR036890">
    <property type="entry name" value="HATPase_C_sf"/>
</dbReference>
<dbReference type="OrthoDB" id="9796100at2"/>
<keyword evidence="3" id="KW-0597">Phosphoprotein</keyword>
<dbReference type="Pfam" id="PF00512">
    <property type="entry name" value="HisKA"/>
    <property type="match status" value="1"/>
</dbReference>
<dbReference type="SMART" id="SM00388">
    <property type="entry name" value="HisKA"/>
    <property type="match status" value="1"/>
</dbReference>
<dbReference type="GO" id="GO:0000155">
    <property type="term" value="F:phosphorelay sensor kinase activity"/>
    <property type="evidence" value="ECO:0007669"/>
    <property type="project" value="InterPro"/>
</dbReference>
<dbReference type="InterPro" id="IPR036097">
    <property type="entry name" value="HisK_dim/P_sf"/>
</dbReference>
<comment type="catalytic activity">
    <reaction evidence="1">
        <text>ATP + protein L-histidine = ADP + protein N-phospho-L-histidine.</text>
        <dbReference type="EC" id="2.7.13.3"/>
    </reaction>
</comment>
<dbReference type="SUPFAM" id="SSF55874">
    <property type="entry name" value="ATPase domain of HSP90 chaperone/DNA topoisomerase II/histidine kinase"/>
    <property type="match status" value="1"/>
</dbReference>
<evidence type="ECO:0000313" key="7">
    <source>
        <dbReference type="EMBL" id="KMW59976.1"/>
    </source>
</evidence>
<dbReference type="CDD" id="cd00082">
    <property type="entry name" value="HisKA"/>
    <property type="match status" value="1"/>
</dbReference>
<dbReference type="RefSeq" id="WP_049641112.1">
    <property type="nucleotide sequence ID" value="NZ_LFTY01000001.1"/>
</dbReference>
<dbReference type="InterPro" id="IPR005467">
    <property type="entry name" value="His_kinase_dom"/>
</dbReference>
<dbReference type="PANTHER" id="PTHR43065">
    <property type="entry name" value="SENSOR HISTIDINE KINASE"/>
    <property type="match status" value="1"/>
</dbReference>
<evidence type="ECO:0000256" key="2">
    <source>
        <dbReference type="ARBA" id="ARBA00012438"/>
    </source>
</evidence>
<evidence type="ECO:0000256" key="4">
    <source>
        <dbReference type="SAM" id="MobiDB-lite"/>
    </source>
</evidence>
<comment type="caution">
    <text evidence="7">The sequence shown here is derived from an EMBL/GenBank/DDBJ whole genome shotgun (WGS) entry which is preliminary data.</text>
</comment>
<keyword evidence="5" id="KW-0812">Transmembrane</keyword>
<protein>
    <recommendedName>
        <fullName evidence="2">histidine kinase</fullName>
        <ecNumber evidence="2">2.7.13.3</ecNumber>
    </recommendedName>
</protein>
<keyword evidence="5" id="KW-1133">Transmembrane helix</keyword>
<keyword evidence="5" id="KW-0472">Membrane</keyword>
<dbReference type="SMART" id="SM00387">
    <property type="entry name" value="HATPase_c"/>
    <property type="match status" value="1"/>
</dbReference>
<dbReference type="EMBL" id="LFTY01000001">
    <property type="protein sequence ID" value="KMW59976.1"/>
    <property type="molecule type" value="Genomic_DNA"/>
</dbReference>
<dbReference type="SUPFAM" id="SSF47384">
    <property type="entry name" value="Homodimeric domain of signal transducing histidine kinase"/>
    <property type="match status" value="1"/>
</dbReference>
<feature type="domain" description="Histidine kinase" evidence="6">
    <location>
        <begin position="211"/>
        <end position="430"/>
    </location>
</feature>
<proteinExistence type="predicted"/>
<organism evidence="7 8">
    <name type="scientific">Candidatus Rhodobacter oscarellae</name>
    <dbReference type="NCBI Taxonomy" id="1675527"/>
    <lineage>
        <taxon>Bacteria</taxon>
        <taxon>Pseudomonadati</taxon>
        <taxon>Pseudomonadota</taxon>
        <taxon>Alphaproteobacteria</taxon>
        <taxon>Rhodobacterales</taxon>
        <taxon>Rhodobacter group</taxon>
        <taxon>Rhodobacter</taxon>
    </lineage>
</organism>
<dbReference type="Proteomes" id="UP000037178">
    <property type="component" value="Unassembled WGS sequence"/>
</dbReference>
<dbReference type="PANTHER" id="PTHR43065:SF49">
    <property type="entry name" value="HISTIDINE KINASE"/>
    <property type="match status" value="1"/>
</dbReference>
<dbReference type="STRING" id="1675527.AIOL_000125"/>
<feature type="transmembrane region" description="Helical" evidence="5">
    <location>
        <begin position="78"/>
        <end position="100"/>
    </location>
</feature>
<dbReference type="InterPro" id="IPR004358">
    <property type="entry name" value="Sig_transdc_His_kin-like_C"/>
</dbReference>
<evidence type="ECO:0000313" key="8">
    <source>
        <dbReference type="Proteomes" id="UP000037178"/>
    </source>
</evidence>
<dbReference type="PRINTS" id="PR00344">
    <property type="entry name" value="BCTRLSENSOR"/>
</dbReference>
<dbReference type="Gene3D" id="3.30.565.10">
    <property type="entry name" value="Histidine kinase-like ATPase, C-terminal domain"/>
    <property type="match status" value="1"/>
</dbReference>
<dbReference type="InterPro" id="IPR003661">
    <property type="entry name" value="HisK_dim/P_dom"/>
</dbReference>
<feature type="transmembrane region" description="Helical" evidence="5">
    <location>
        <begin position="160"/>
        <end position="180"/>
    </location>
</feature>